<gene>
    <name evidence="1" type="ORF">ATO9_16815</name>
</gene>
<dbReference type="AlphaFoldDB" id="A0A0A0EET0"/>
<comment type="caution">
    <text evidence="1">The sequence shown here is derived from an EMBL/GenBank/DDBJ whole genome shotgun (WGS) entry which is preliminary data.</text>
</comment>
<dbReference type="Proteomes" id="UP000030004">
    <property type="component" value="Unassembled WGS sequence"/>
</dbReference>
<evidence type="ECO:0000313" key="1">
    <source>
        <dbReference type="EMBL" id="KGM47727.1"/>
    </source>
</evidence>
<name>A0A0A0EET0_9RHOB</name>
<dbReference type="EMBL" id="AQQX01000008">
    <property type="protein sequence ID" value="KGM47727.1"/>
    <property type="molecule type" value="Genomic_DNA"/>
</dbReference>
<protein>
    <submittedName>
        <fullName evidence="1">Uncharacterized protein</fullName>
    </submittedName>
</protein>
<reference evidence="1 2" key="1">
    <citation type="journal article" date="2015" name="Antonie Van Leeuwenhoek">
        <title>Pseudooceanicola atlanticus gen. nov. sp. nov., isolated from surface seawater of the Atlantic Ocean and reclassification of Oceanicola batsensis, Oceanicola marinus, Oceanicola nitratireducens, Oceanicola nanhaiensis, Oceanicola antarcticus and Oceanicola flagellatus, as Pseudooceanicola batsensis comb. nov., Pseudooceanicola marinus comb. nov., Pseudooceanicola nitratireducens comb. nov., Pseudooceanicola nanhaiensis comb. nov., Pseudooceanicola antarcticus comb. nov., and Pseudooceanicola flagellatus comb. nov.</title>
        <authorList>
            <person name="Lai Q."/>
            <person name="Li G."/>
            <person name="Liu X."/>
            <person name="Du Y."/>
            <person name="Sun F."/>
            <person name="Shao Z."/>
        </authorList>
    </citation>
    <scope>NUCLEOTIDE SEQUENCE [LARGE SCALE GENOMIC DNA]</scope>
    <source>
        <strain evidence="1 2">22II-s11g</strain>
    </source>
</reference>
<evidence type="ECO:0000313" key="2">
    <source>
        <dbReference type="Proteomes" id="UP000030004"/>
    </source>
</evidence>
<accession>A0A0A0EET0</accession>
<dbReference type="RefSeq" id="WP_043751755.1">
    <property type="nucleotide sequence ID" value="NZ_AQQX01000008.1"/>
</dbReference>
<organism evidence="1 2">
    <name type="scientific">Pseudooceanicola atlanticus</name>
    <dbReference type="NCBI Taxonomy" id="1461694"/>
    <lineage>
        <taxon>Bacteria</taxon>
        <taxon>Pseudomonadati</taxon>
        <taxon>Pseudomonadota</taxon>
        <taxon>Alphaproteobacteria</taxon>
        <taxon>Rhodobacterales</taxon>
        <taxon>Paracoccaceae</taxon>
        <taxon>Pseudooceanicola</taxon>
    </lineage>
</organism>
<keyword evidence="2" id="KW-1185">Reference proteome</keyword>
<proteinExistence type="predicted"/>
<sequence>MKHETDQEASALAASRRKRLFDLLRQEALNTAASVTPPRSEAADAEDFMKSAMASIRAR</sequence>